<evidence type="ECO:0000256" key="6">
    <source>
        <dbReference type="ARBA" id="ARBA00048745"/>
    </source>
</evidence>
<dbReference type="Pfam" id="PF00795">
    <property type="entry name" value="CN_hydrolase"/>
    <property type="match status" value="1"/>
</dbReference>
<dbReference type="OrthoDB" id="10250282at2759"/>
<dbReference type="PROSITE" id="PS50263">
    <property type="entry name" value="CN_HYDROLASE"/>
    <property type="match status" value="1"/>
</dbReference>
<keyword evidence="9" id="KW-1185">Reference proteome</keyword>
<dbReference type="SUPFAM" id="SSF56317">
    <property type="entry name" value="Carbon-nitrogen hydrolase"/>
    <property type="match status" value="1"/>
</dbReference>
<accession>A0A7R8YYZ4</accession>
<evidence type="ECO:0000256" key="1">
    <source>
        <dbReference type="ARBA" id="ARBA00010613"/>
    </source>
</evidence>
<dbReference type="FunCoup" id="A0A7R8YYZ4">
    <property type="interactions" value="989"/>
</dbReference>
<dbReference type="FunFam" id="3.60.110.10:FF:000002">
    <property type="entry name" value="Nitrilase family member 2"/>
    <property type="match status" value="1"/>
</dbReference>
<comment type="catalytic activity">
    <reaction evidence="3">
        <text>2-oxoglutaramate + H2O = 2-oxoglutarate + NH4(+)</text>
        <dbReference type="Rhea" id="RHEA:32963"/>
        <dbReference type="ChEBI" id="CHEBI:15377"/>
        <dbReference type="ChEBI" id="CHEBI:16769"/>
        <dbReference type="ChEBI" id="CHEBI:16810"/>
        <dbReference type="ChEBI" id="CHEBI:28938"/>
        <dbReference type="EC" id="3.5.1.3"/>
    </reaction>
    <physiologicalReaction direction="left-to-right" evidence="3">
        <dbReference type="Rhea" id="RHEA:32964"/>
    </physiologicalReaction>
</comment>
<dbReference type="Gene3D" id="3.60.110.10">
    <property type="entry name" value="Carbon-nitrogen hydrolase"/>
    <property type="match status" value="1"/>
</dbReference>
<proteinExistence type="inferred from homology"/>
<protein>
    <recommendedName>
        <fullName evidence="4">omega-amidase</fullName>
        <ecNumber evidence="4">3.5.1.3</ecNumber>
    </recommendedName>
    <alternativeName>
        <fullName evidence="5">Nitrilase homolog 2</fullName>
    </alternativeName>
</protein>
<evidence type="ECO:0000259" key="7">
    <source>
        <dbReference type="PROSITE" id="PS50263"/>
    </source>
</evidence>
<evidence type="ECO:0000256" key="3">
    <source>
        <dbReference type="ARBA" id="ARBA00036637"/>
    </source>
</evidence>
<dbReference type="EC" id="3.5.1.3" evidence="4"/>
<dbReference type="InterPro" id="IPR036526">
    <property type="entry name" value="C-N_Hydrolase_sf"/>
</dbReference>
<evidence type="ECO:0000256" key="5">
    <source>
        <dbReference type="ARBA" id="ARBA00041576"/>
    </source>
</evidence>
<dbReference type="CDD" id="cd07572">
    <property type="entry name" value="nit"/>
    <property type="match status" value="1"/>
</dbReference>
<dbReference type="InParanoid" id="A0A7R8YYZ4"/>
<feature type="domain" description="CN hydrolase" evidence="7">
    <location>
        <begin position="8"/>
        <end position="254"/>
    </location>
</feature>
<dbReference type="InterPro" id="IPR045254">
    <property type="entry name" value="Nit1/2_C-N_Hydrolase"/>
</dbReference>
<gene>
    <name evidence="8" type="ORF">HERILL_LOCUS13478</name>
</gene>
<reference evidence="8 9" key="1">
    <citation type="submission" date="2020-11" db="EMBL/GenBank/DDBJ databases">
        <authorList>
            <person name="Wallbank WR R."/>
            <person name="Pardo Diaz C."/>
            <person name="Kozak K."/>
            <person name="Martin S."/>
            <person name="Jiggins C."/>
            <person name="Moest M."/>
            <person name="Warren A I."/>
            <person name="Generalovic N T."/>
            <person name="Byers J.R.P. K."/>
            <person name="Montejo-Kovacevich G."/>
            <person name="Yen C E."/>
        </authorList>
    </citation>
    <scope>NUCLEOTIDE SEQUENCE [LARGE SCALE GENOMIC DNA]</scope>
</reference>
<dbReference type="Proteomes" id="UP000594454">
    <property type="component" value="Chromosome 5"/>
</dbReference>
<evidence type="ECO:0000256" key="2">
    <source>
        <dbReference type="ARBA" id="ARBA00022801"/>
    </source>
</evidence>
<sequence>MTALARSLRFGVLQLKVGKNKRENVENAIRGILNMVKESKPRVIALPECFNCPYGTKYFGEYSESIPDGYTCQILSHVAKEQGIYLIGGTIPEKDNGAIYNTCTVWSPTGDLIGKHRKMHLFDIDIVGGVRFKESEVLSAGNDFTMVNIDGVKVGIGICYDIRFEEMARIYRNEGCEILVYPGAFNMSTGPLHWELLARSRANDNQLFVAAVSVARDESADYIAWGHSMIVDPWGKVVDRLNEKEGLFVVDMDLSLTEKVRQQIPTSFQRRTDIYSTERKGKCSWNLHMNRTKVCKQENTRKGISDSEVNLVDGRLTKENTGPEMRELQHYLREMKDPPRIIPIRSIINMTSFVEARPHPTLASYDDPITAEVLEDLENGSE</sequence>
<dbReference type="GO" id="GO:0006107">
    <property type="term" value="P:oxaloacetate metabolic process"/>
    <property type="evidence" value="ECO:0007669"/>
    <property type="project" value="TreeGrafter"/>
</dbReference>
<dbReference type="EMBL" id="LR899013">
    <property type="protein sequence ID" value="CAD7091029.1"/>
    <property type="molecule type" value="Genomic_DNA"/>
</dbReference>
<evidence type="ECO:0000313" key="8">
    <source>
        <dbReference type="EMBL" id="CAD7091029.1"/>
    </source>
</evidence>
<comment type="catalytic activity">
    <reaction evidence="6">
        <text>2-oxosuccinamate + H2O = oxaloacetate + NH4(+)</text>
        <dbReference type="Rhea" id="RHEA:59412"/>
        <dbReference type="ChEBI" id="CHEBI:15377"/>
        <dbReference type="ChEBI" id="CHEBI:16452"/>
        <dbReference type="ChEBI" id="CHEBI:28938"/>
        <dbReference type="ChEBI" id="CHEBI:57735"/>
        <dbReference type="EC" id="3.5.1.3"/>
    </reaction>
    <physiologicalReaction direction="left-to-right" evidence="6">
        <dbReference type="Rhea" id="RHEA:59413"/>
    </physiologicalReaction>
</comment>
<evidence type="ECO:0000313" key="9">
    <source>
        <dbReference type="Proteomes" id="UP000594454"/>
    </source>
</evidence>
<dbReference type="AlphaFoldDB" id="A0A7R8YYZ4"/>
<dbReference type="PANTHER" id="PTHR23088:SF30">
    <property type="entry name" value="OMEGA-AMIDASE NIT2"/>
    <property type="match status" value="1"/>
</dbReference>
<comment type="similarity">
    <text evidence="1">Belongs to the carbon-nitrogen hydrolase superfamily. NIT1/NIT2 family.</text>
</comment>
<dbReference type="GO" id="GO:0006528">
    <property type="term" value="P:asparagine metabolic process"/>
    <property type="evidence" value="ECO:0007669"/>
    <property type="project" value="TreeGrafter"/>
</dbReference>
<dbReference type="GO" id="GO:0006541">
    <property type="term" value="P:glutamine metabolic process"/>
    <property type="evidence" value="ECO:0007669"/>
    <property type="project" value="TreeGrafter"/>
</dbReference>
<evidence type="ECO:0000256" key="4">
    <source>
        <dbReference type="ARBA" id="ARBA00039118"/>
    </source>
</evidence>
<dbReference type="GO" id="GO:0050152">
    <property type="term" value="F:omega-amidase activity"/>
    <property type="evidence" value="ECO:0007669"/>
    <property type="project" value="UniProtKB-EC"/>
</dbReference>
<organism evidence="8 9">
    <name type="scientific">Hermetia illucens</name>
    <name type="common">Black soldier fly</name>
    <dbReference type="NCBI Taxonomy" id="343691"/>
    <lineage>
        <taxon>Eukaryota</taxon>
        <taxon>Metazoa</taxon>
        <taxon>Ecdysozoa</taxon>
        <taxon>Arthropoda</taxon>
        <taxon>Hexapoda</taxon>
        <taxon>Insecta</taxon>
        <taxon>Pterygota</taxon>
        <taxon>Neoptera</taxon>
        <taxon>Endopterygota</taxon>
        <taxon>Diptera</taxon>
        <taxon>Brachycera</taxon>
        <taxon>Stratiomyomorpha</taxon>
        <taxon>Stratiomyidae</taxon>
        <taxon>Hermetiinae</taxon>
        <taxon>Hermetia</taxon>
    </lineage>
</organism>
<dbReference type="GO" id="GO:0005739">
    <property type="term" value="C:mitochondrion"/>
    <property type="evidence" value="ECO:0007669"/>
    <property type="project" value="TreeGrafter"/>
</dbReference>
<name>A0A7R8YYZ4_HERIL</name>
<dbReference type="InterPro" id="IPR003010">
    <property type="entry name" value="C-N_Hydrolase"/>
</dbReference>
<dbReference type="PANTHER" id="PTHR23088">
    <property type="entry name" value="NITRILASE-RELATED"/>
    <property type="match status" value="1"/>
</dbReference>
<keyword evidence="2" id="KW-0378">Hydrolase</keyword>